<keyword evidence="1" id="KW-0732">Signal</keyword>
<dbReference type="Proteomes" id="UP001157911">
    <property type="component" value="Unassembled WGS sequence"/>
</dbReference>
<proteinExistence type="predicted"/>
<keyword evidence="3" id="KW-1185">Reference proteome</keyword>
<dbReference type="RefSeq" id="WP_283400510.1">
    <property type="nucleotide sequence ID" value="NZ_FXUB01000002.1"/>
</dbReference>
<protein>
    <recommendedName>
        <fullName evidence="4">Alginate export domain-containing protein</fullName>
    </recommendedName>
</protein>
<accession>A0ABY1NL61</accession>
<feature type="chain" id="PRO_5047035692" description="Alginate export domain-containing protein" evidence="1">
    <location>
        <begin position="23"/>
        <end position="415"/>
    </location>
</feature>
<evidence type="ECO:0008006" key="4">
    <source>
        <dbReference type="Google" id="ProtNLM"/>
    </source>
</evidence>
<evidence type="ECO:0000313" key="3">
    <source>
        <dbReference type="Proteomes" id="UP001157911"/>
    </source>
</evidence>
<evidence type="ECO:0000256" key="1">
    <source>
        <dbReference type="SAM" id="SignalP"/>
    </source>
</evidence>
<organism evidence="2 3">
    <name type="scientific">Desulfurobacterium pacificum</name>
    <dbReference type="NCBI Taxonomy" id="240166"/>
    <lineage>
        <taxon>Bacteria</taxon>
        <taxon>Pseudomonadati</taxon>
        <taxon>Aquificota</taxon>
        <taxon>Aquificia</taxon>
        <taxon>Desulfurobacteriales</taxon>
        <taxon>Desulfurobacteriaceae</taxon>
        <taxon>Desulfurobacterium</taxon>
    </lineage>
</organism>
<reference evidence="2 3" key="1">
    <citation type="submission" date="2017-05" db="EMBL/GenBank/DDBJ databases">
        <authorList>
            <person name="Varghese N."/>
            <person name="Submissions S."/>
        </authorList>
    </citation>
    <scope>NUCLEOTIDE SEQUENCE [LARGE SCALE GENOMIC DNA]</scope>
    <source>
        <strain evidence="2 3">DSM 15522</strain>
    </source>
</reference>
<name>A0ABY1NL61_9BACT</name>
<dbReference type="EMBL" id="FXUB01000002">
    <property type="protein sequence ID" value="SMP12369.1"/>
    <property type="molecule type" value="Genomic_DNA"/>
</dbReference>
<feature type="signal peptide" evidence="1">
    <location>
        <begin position="1"/>
        <end position="22"/>
    </location>
</feature>
<evidence type="ECO:0000313" key="2">
    <source>
        <dbReference type="EMBL" id="SMP12369.1"/>
    </source>
</evidence>
<comment type="caution">
    <text evidence="2">The sequence shown here is derived from an EMBL/GenBank/DDBJ whole genome shotgun (WGS) entry which is preliminary data.</text>
</comment>
<sequence>MGIARLGFLVAAVTAITSTAHAAIILPSYEGEIKSQIQFKEDVYDHDSTPFDTYLKLDIKDIANGTDLYFYGRLWKDFGYGTDWDLNLYQLYARVPYLHSFLTVGRQFISEGFETYTADAVKFTYYSDSGIRSTFYIGKPRYFEPNTYSGDDLLGGFKFDYKGFYLGFEHLRDDGSVKKSSFVFGTYRPFSYNAAYYSRLEVDVAHGELTDFVGGINYYPGKWRFNFETEFYNSVYTFDNNEVEDSIFAEFSPLGRELRFTESAYYTLSDEWQLFERYTFSDIQTEGKDNGHLLKVGFINDKWFTYGLRTSGAVIYQNSWMGILRGLEFSFNKWLSKKFSVIGTADLARYDKVTYGKQWANAFYLKGIYRATDFSSFEVGLDYRKNEDFDRDVRVMLRYNCLFWGAGIKAKEARK</sequence>
<gene>
    <name evidence="2" type="ORF">SAMN06265339_1035</name>
</gene>